<evidence type="ECO:0000313" key="1">
    <source>
        <dbReference type="EMBL" id="EKE44925.1"/>
    </source>
</evidence>
<dbReference type="Proteomes" id="UP000006765">
    <property type="component" value="Unassembled WGS sequence"/>
</dbReference>
<organism evidence="1 2">
    <name type="scientific">Oceaniovalibus guishaninsula JLT2003</name>
    <dbReference type="NCBI Taxonomy" id="1231392"/>
    <lineage>
        <taxon>Bacteria</taxon>
        <taxon>Pseudomonadati</taxon>
        <taxon>Pseudomonadota</taxon>
        <taxon>Alphaproteobacteria</taxon>
        <taxon>Rhodobacterales</taxon>
        <taxon>Roseobacteraceae</taxon>
        <taxon>Oceaniovalibus</taxon>
    </lineage>
</organism>
<gene>
    <name evidence="1" type="ORF">OCGS_0960</name>
</gene>
<protein>
    <submittedName>
        <fullName evidence="1">Uncharacterized protein</fullName>
    </submittedName>
</protein>
<comment type="caution">
    <text evidence="1">The sequence shown here is derived from an EMBL/GenBank/DDBJ whole genome shotgun (WGS) entry which is preliminary data.</text>
</comment>
<reference evidence="1 2" key="1">
    <citation type="journal article" date="2012" name="J. Bacteriol.">
        <title>Draft Genome Sequence of Oceaniovalibus guishaninsula JLT2003T.</title>
        <authorList>
            <person name="Tang K."/>
            <person name="Liu K."/>
            <person name="Jiao N."/>
        </authorList>
    </citation>
    <scope>NUCLEOTIDE SEQUENCE [LARGE SCALE GENOMIC DNA]</scope>
    <source>
        <strain evidence="1 2">JLT2003</strain>
    </source>
</reference>
<proteinExistence type="predicted"/>
<accession>K2I7D1</accession>
<dbReference type="EMBL" id="AMGO01000012">
    <property type="protein sequence ID" value="EKE44925.1"/>
    <property type="molecule type" value="Genomic_DNA"/>
</dbReference>
<dbReference type="RefSeq" id="WP_007426113.1">
    <property type="nucleotide sequence ID" value="NZ_AMGO01000012.1"/>
</dbReference>
<dbReference type="AlphaFoldDB" id="K2I7D1"/>
<name>K2I7D1_9RHOB</name>
<keyword evidence="2" id="KW-1185">Reference proteome</keyword>
<sequence>MTLAHDFGKTGSRGMIVLDADFAHVHRDRDFGVIEADVTLLLKWAGQPVRPVTIHTHAGPGPDLRSRLVRDAARLAESFHARHKPQHHRAA</sequence>
<dbReference type="OrthoDB" id="7726458at2"/>
<evidence type="ECO:0000313" key="2">
    <source>
        <dbReference type="Proteomes" id="UP000006765"/>
    </source>
</evidence>